<evidence type="ECO:0000256" key="8">
    <source>
        <dbReference type="ARBA" id="ARBA00023034"/>
    </source>
</evidence>
<evidence type="ECO:0000256" key="7">
    <source>
        <dbReference type="ARBA" id="ARBA00023027"/>
    </source>
</evidence>
<dbReference type="AlphaFoldDB" id="A0A9D1NM28"/>
<dbReference type="EMBL" id="DVOR01000067">
    <property type="protein sequence ID" value="HIV08902.1"/>
    <property type="molecule type" value="Genomic_DNA"/>
</dbReference>
<protein>
    <submittedName>
        <fullName evidence="14">SDR family oxidoreductase</fullName>
    </submittedName>
</protein>
<keyword evidence="7" id="KW-0520">NAD</keyword>
<keyword evidence="9" id="KW-0472">Membrane</keyword>
<evidence type="ECO:0000259" key="13">
    <source>
        <dbReference type="Pfam" id="PF01370"/>
    </source>
</evidence>
<dbReference type="InterPro" id="IPR001509">
    <property type="entry name" value="Epimerase_deHydtase"/>
</dbReference>
<keyword evidence="6" id="KW-1133">Transmembrane helix</keyword>
<evidence type="ECO:0000256" key="4">
    <source>
        <dbReference type="ARBA" id="ARBA00022793"/>
    </source>
</evidence>
<comment type="cofactor">
    <cofactor evidence="1">
        <name>NAD(+)</name>
        <dbReference type="ChEBI" id="CHEBI:57540"/>
    </cofactor>
</comment>
<comment type="subcellular location">
    <subcellularLocation>
        <location evidence="2">Golgi apparatus membrane</location>
        <topology evidence="2">Single-pass type II membrane protein</topology>
    </subcellularLocation>
    <subcellularLocation>
        <location evidence="12">Golgi apparatus</location>
        <location evidence="12">Golgi stack membrane</location>
    </subcellularLocation>
</comment>
<organism evidence="14 15">
    <name type="scientific">Candidatus Spyradenecus faecavium</name>
    <dbReference type="NCBI Taxonomy" id="2840947"/>
    <lineage>
        <taxon>Bacteria</taxon>
        <taxon>Pseudomonadati</taxon>
        <taxon>Lentisphaerota</taxon>
        <taxon>Lentisphaeria</taxon>
        <taxon>Lentisphaerales</taxon>
        <taxon>Lentisphaeraceae</taxon>
        <taxon>Lentisphaeraceae incertae sedis</taxon>
        <taxon>Candidatus Spyradenecus</taxon>
    </lineage>
</organism>
<keyword evidence="5" id="KW-0735">Signal-anchor</keyword>
<sequence>MEKVLICGGAGFIGANLARRLLAEGCAVTVLDDFYTGRRSNLDGLDVEVLDRDVREPIPGAYDWIFSLACPASPPHYQRDPLFTLTTSIDGIRRVLELAERCGARVLHASTSEVYGDPLVHPQPETYWGHVNTLGIRSCYDEGKRAAEVFALERRRARGTDVRLVRIFNTYGPFMDPKDGRVVSNFILQALRGEPITLYGDGGQTRSFQFVDDLVAGFLAYMRADKAALEAFFAPKGYAIPVLNMGNPGEFTVRQLAEEVLRQIPESKSELVLRPLPGDDPKRRKPDVAWAKACLGWEPRIPLRDGLAKTIAYFRTLA</sequence>
<dbReference type="FunFam" id="3.40.50.720:FF:000065">
    <property type="entry name" value="UDP-glucuronic acid decarboxylase 1"/>
    <property type="match status" value="1"/>
</dbReference>
<keyword evidence="3" id="KW-0812">Transmembrane</keyword>
<feature type="domain" description="NAD-dependent epimerase/dehydratase" evidence="13">
    <location>
        <begin position="4"/>
        <end position="226"/>
    </location>
</feature>
<dbReference type="PANTHER" id="PTHR43078:SF6">
    <property type="entry name" value="UDP-GLUCURONIC ACID DECARBOXYLASE 1"/>
    <property type="match status" value="1"/>
</dbReference>
<evidence type="ECO:0000256" key="5">
    <source>
        <dbReference type="ARBA" id="ARBA00022968"/>
    </source>
</evidence>
<dbReference type="Pfam" id="PF01370">
    <property type="entry name" value="Epimerase"/>
    <property type="match status" value="1"/>
</dbReference>
<reference evidence="14" key="2">
    <citation type="journal article" date="2021" name="PeerJ">
        <title>Extensive microbial diversity within the chicken gut microbiome revealed by metagenomics and culture.</title>
        <authorList>
            <person name="Gilroy R."/>
            <person name="Ravi A."/>
            <person name="Getino M."/>
            <person name="Pursley I."/>
            <person name="Horton D.L."/>
            <person name="Alikhan N.F."/>
            <person name="Baker D."/>
            <person name="Gharbi K."/>
            <person name="Hall N."/>
            <person name="Watson M."/>
            <person name="Adriaenssens E.M."/>
            <person name="Foster-Nyarko E."/>
            <person name="Jarju S."/>
            <person name="Secka A."/>
            <person name="Antonio M."/>
            <person name="Oren A."/>
            <person name="Chaudhuri R.R."/>
            <person name="La Ragione R."/>
            <person name="Hildebrand F."/>
            <person name="Pallen M.J."/>
        </authorList>
    </citation>
    <scope>NUCLEOTIDE SEQUENCE</scope>
    <source>
        <strain evidence="14">35461</strain>
    </source>
</reference>
<dbReference type="Gene3D" id="3.40.50.720">
    <property type="entry name" value="NAD(P)-binding Rossmann-like Domain"/>
    <property type="match status" value="1"/>
</dbReference>
<dbReference type="SUPFAM" id="SSF51735">
    <property type="entry name" value="NAD(P)-binding Rossmann-fold domains"/>
    <property type="match status" value="1"/>
</dbReference>
<evidence type="ECO:0000256" key="12">
    <source>
        <dbReference type="ARBA" id="ARBA00037859"/>
    </source>
</evidence>
<evidence type="ECO:0000256" key="6">
    <source>
        <dbReference type="ARBA" id="ARBA00022989"/>
    </source>
</evidence>
<evidence type="ECO:0000256" key="10">
    <source>
        <dbReference type="ARBA" id="ARBA00023180"/>
    </source>
</evidence>
<reference evidence="14" key="1">
    <citation type="submission" date="2020-10" db="EMBL/GenBank/DDBJ databases">
        <authorList>
            <person name="Gilroy R."/>
        </authorList>
    </citation>
    <scope>NUCLEOTIDE SEQUENCE</scope>
    <source>
        <strain evidence="14">35461</strain>
    </source>
</reference>
<evidence type="ECO:0000313" key="15">
    <source>
        <dbReference type="Proteomes" id="UP000886845"/>
    </source>
</evidence>
<dbReference type="InterPro" id="IPR044516">
    <property type="entry name" value="UXS-like"/>
</dbReference>
<dbReference type="GO" id="GO:0070403">
    <property type="term" value="F:NAD+ binding"/>
    <property type="evidence" value="ECO:0007669"/>
    <property type="project" value="InterPro"/>
</dbReference>
<keyword evidence="8" id="KW-0333">Golgi apparatus</keyword>
<dbReference type="Proteomes" id="UP000886845">
    <property type="component" value="Unassembled WGS sequence"/>
</dbReference>
<gene>
    <name evidence="14" type="ORF">IAC79_02145</name>
</gene>
<dbReference type="GO" id="GO:0005737">
    <property type="term" value="C:cytoplasm"/>
    <property type="evidence" value="ECO:0007669"/>
    <property type="project" value="TreeGrafter"/>
</dbReference>
<keyword evidence="10" id="KW-0325">Glycoprotein</keyword>
<dbReference type="CDD" id="cd05230">
    <property type="entry name" value="UGD_SDR_e"/>
    <property type="match status" value="1"/>
</dbReference>
<evidence type="ECO:0000256" key="2">
    <source>
        <dbReference type="ARBA" id="ARBA00004323"/>
    </source>
</evidence>
<dbReference type="InterPro" id="IPR036291">
    <property type="entry name" value="NAD(P)-bd_dom_sf"/>
</dbReference>
<dbReference type="GO" id="GO:0048040">
    <property type="term" value="F:UDP-glucuronate decarboxylase activity"/>
    <property type="evidence" value="ECO:0007669"/>
    <property type="project" value="TreeGrafter"/>
</dbReference>
<name>A0A9D1NM28_9BACT</name>
<keyword evidence="11" id="KW-0456">Lyase</keyword>
<comment type="caution">
    <text evidence="14">The sequence shown here is derived from an EMBL/GenBank/DDBJ whole genome shotgun (WGS) entry which is preliminary data.</text>
</comment>
<accession>A0A9D1NM28</accession>
<proteinExistence type="predicted"/>
<dbReference type="PANTHER" id="PTHR43078">
    <property type="entry name" value="UDP-GLUCURONIC ACID DECARBOXYLASE-RELATED"/>
    <property type="match status" value="1"/>
</dbReference>
<evidence type="ECO:0000256" key="9">
    <source>
        <dbReference type="ARBA" id="ARBA00023136"/>
    </source>
</evidence>
<keyword evidence="4" id="KW-0210">Decarboxylase</keyword>
<evidence type="ECO:0000256" key="11">
    <source>
        <dbReference type="ARBA" id="ARBA00023239"/>
    </source>
</evidence>
<evidence type="ECO:0000256" key="1">
    <source>
        <dbReference type="ARBA" id="ARBA00001911"/>
    </source>
</evidence>
<dbReference type="GO" id="GO:0042732">
    <property type="term" value="P:D-xylose metabolic process"/>
    <property type="evidence" value="ECO:0007669"/>
    <property type="project" value="InterPro"/>
</dbReference>
<evidence type="ECO:0000313" key="14">
    <source>
        <dbReference type="EMBL" id="HIV08902.1"/>
    </source>
</evidence>
<evidence type="ECO:0000256" key="3">
    <source>
        <dbReference type="ARBA" id="ARBA00022692"/>
    </source>
</evidence>